<dbReference type="RefSeq" id="WP_006790658.1">
    <property type="nucleotide sequence ID" value="NZ_JH417605.1"/>
</dbReference>
<evidence type="ECO:0000256" key="1">
    <source>
        <dbReference type="ARBA" id="ARBA00013260"/>
    </source>
</evidence>
<evidence type="ECO:0000256" key="5">
    <source>
        <dbReference type="ARBA" id="ARBA00038063"/>
    </source>
</evidence>
<organism evidence="9 10">
    <name type="scientific">Anaeroglobus geminatus F0357</name>
    <dbReference type="NCBI Taxonomy" id="861450"/>
    <lineage>
        <taxon>Bacteria</taxon>
        <taxon>Bacillati</taxon>
        <taxon>Bacillota</taxon>
        <taxon>Negativicutes</taxon>
        <taxon>Veillonellales</taxon>
        <taxon>Veillonellaceae</taxon>
        <taxon>Anaeroglobus</taxon>
    </lineage>
</organism>
<dbReference type="GO" id="GO:0004045">
    <property type="term" value="F:peptidyl-tRNA hydrolase activity"/>
    <property type="evidence" value="ECO:0007669"/>
    <property type="project" value="UniProtKB-UniRule"/>
</dbReference>
<dbReference type="PANTHER" id="PTHR17224">
    <property type="entry name" value="PEPTIDYL-TRNA HYDROLASE"/>
    <property type="match status" value="1"/>
</dbReference>
<accession>G9YJ47</accession>
<comment type="similarity">
    <text evidence="5 8">Belongs to the PTH family.</text>
</comment>
<dbReference type="InterPro" id="IPR001328">
    <property type="entry name" value="Pept_tRNA_hydro"/>
</dbReference>
<evidence type="ECO:0000256" key="2">
    <source>
        <dbReference type="ARBA" id="ARBA00022555"/>
    </source>
</evidence>
<feature type="binding site" evidence="8">
    <location>
        <position position="62"/>
    </location>
    <ligand>
        <name>tRNA</name>
        <dbReference type="ChEBI" id="CHEBI:17843"/>
    </ligand>
</feature>
<dbReference type="HAMAP" id="MF_00083">
    <property type="entry name" value="Pept_tRNA_hydro_bact"/>
    <property type="match status" value="1"/>
</dbReference>
<dbReference type="FunFam" id="3.40.50.1470:FF:000001">
    <property type="entry name" value="Peptidyl-tRNA hydrolase"/>
    <property type="match status" value="1"/>
</dbReference>
<feature type="site" description="Stabilizes the basic form of H active site to accept a proton" evidence="8">
    <location>
        <position position="89"/>
    </location>
</feature>
<evidence type="ECO:0000313" key="10">
    <source>
        <dbReference type="Proteomes" id="UP000005481"/>
    </source>
</evidence>
<evidence type="ECO:0000256" key="4">
    <source>
        <dbReference type="ARBA" id="ARBA00022884"/>
    </source>
</evidence>
<dbReference type="InterPro" id="IPR036416">
    <property type="entry name" value="Pept_tRNA_hydro_sf"/>
</dbReference>
<dbReference type="GO" id="GO:0005737">
    <property type="term" value="C:cytoplasm"/>
    <property type="evidence" value="ECO:0007669"/>
    <property type="project" value="UniProtKB-SubCell"/>
</dbReference>
<comment type="subcellular location">
    <subcellularLocation>
        <location evidence="8">Cytoplasm</location>
    </subcellularLocation>
</comment>
<dbReference type="Pfam" id="PF01195">
    <property type="entry name" value="Pept_tRNA_hydro"/>
    <property type="match status" value="1"/>
</dbReference>
<comment type="subunit">
    <text evidence="8">Monomer.</text>
</comment>
<comment type="catalytic activity">
    <reaction evidence="6 8">
        <text>an N-acyl-L-alpha-aminoacyl-tRNA + H2O = an N-acyl-L-amino acid + a tRNA + H(+)</text>
        <dbReference type="Rhea" id="RHEA:54448"/>
        <dbReference type="Rhea" id="RHEA-COMP:10123"/>
        <dbReference type="Rhea" id="RHEA-COMP:13883"/>
        <dbReference type="ChEBI" id="CHEBI:15377"/>
        <dbReference type="ChEBI" id="CHEBI:15378"/>
        <dbReference type="ChEBI" id="CHEBI:59874"/>
        <dbReference type="ChEBI" id="CHEBI:78442"/>
        <dbReference type="ChEBI" id="CHEBI:138191"/>
        <dbReference type="EC" id="3.1.1.29"/>
    </reaction>
</comment>
<dbReference type="EMBL" id="AGCJ01000073">
    <property type="protein sequence ID" value="EHM39091.1"/>
    <property type="molecule type" value="Genomic_DNA"/>
</dbReference>
<dbReference type="SUPFAM" id="SSF53178">
    <property type="entry name" value="Peptidyl-tRNA hydrolase-like"/>
    <property type="match status" value="1"/>
</dbReference>
<dbReference type="CDD" id="cd00462">
    <property type="entry name" value="PTH"/>
    <property type="match status" value="1"/>
</dbReference>
<keyword evidence="8" id="KW-0963">Cytoplasm</keyword>
<feature type="binding site" evidence="8">
    <location>
        <position position="64"/>
    </location>
    <ligand>
        <name>tRNA</name>
        <dbReference type="ChEBI" id="CHEBI:17843"/>
    </ligand>
</feature>
<name>G9YJ47_9FIRM</name>
<dbReference type="OrthoDB" id="9800507at2"/>
<proteinExistence type="inferred from homology"/>
<comment type="function">
    <text evidence="8">Catalyzes the release of premature peptidyl moieties from peptidyl-tRNA molecules trapped in stalled 50S ribosomal subunits, and thus maintains levels of free tRNAs and 50S ribosomes.</text>
</comment>
<reference evidence="9 10" key="1">
    <citation type="submission" date="2011-08" db="EMBL/GenBank/DDBJ databases">
        <authorList>
            <person name="Weinstock G."/>
            <person name="Sodergren E."/>
            <person name="Clifton S."/>
            <person name="Fulton L."/>
            <person name="Fulton B."/>
            <person name="Courtney L."/>
            <person name="Fronick C."/>
            <person name="Harrison M."/>
            <person name="Strong C."/>
            <person name="Farmer C."/>
            <person name="Delahaunty K."/>
            <person name="Markovic C."/>
            <person name="Hall O."/>
            <person name="Minx P."/>
            <person name="Tomlinson C."/>
            <person name="Mitreva M."/>
            <person name="Hou S."/>
            <person name="Chen J."/>
            <person name="Wollam A."/>
            <person name="Pepin K.H."/>
            <person name="Johnson M."/>
            <person name="Bhonagiri V."/>
            <person name="Zhang X."/>
            <person name="Suruliraj S."/>
            <person name="Warren W."/>
            <person name="Chinwalla A."/>
            <person name="Mardis E.R."/>
            <person name="Wilson R.K."/>
        </authorList>
    </citation>
    <scope>NUCLEOTIDE SEQUENCE [LARGE SCALE GENOMIC DNA]</scope>
    <source>
        <strain evidence="9 10">F0357</strain>
    </source>
</reference>
<feature type="binding site" evidence="8">
    <location>
        <position position="110"/>
    </location>
    <ligand>
        <name>tRNA</name>
        <dbReference type="ChEBI" id="CHEBI:17843"/>
    </ligand>
</feature>
<comment type="function">
    <text evidence="8">Hydrolyzes ribosome-free peptidyl-tRNAs (with 1 or more amino acids incorporated), which drop off the ribosome during protein synthesis, or as a result of ribosome stalling.</text>
</comment>
<evidence type="ECO:0000256" key="7">
    <source>
        <dbReference type="ARBA" id="ARBA00050038"/>
    </source>
</evidence>
<feature type="site" description="Discriminates between blocked and unblocked aminoacyl-tRNA" evidence="8">
    <location>
        <position position="7"/>
    </location>
</feature>
<evidence type="ECO:0000256" key="3">
    <source>
        <dbReference type="ARBA" id="ARBA00022801"/>
    </source>
</evidence>
<gene>
    <name evidence="8" type="primary">pth</name>
    <name evidence="9" type="ORF">HMPREF0080_01691</name>
</gene>
<dbReference type="PATRIC" id="fig|861450.3.peg.1564"/>
<sequence length="188" mass="20758">MIVGLGNPGREYEGSKHNAGFAVVDELARKWDVSLWKSQMEALVASVAVDGETALLVKPQTYMNDSGRAVGPLMRWYKIAEEDVYVIYDDMDLPVGKLRIRENGSDGGHNGIRSLFANGCRNFVRFRLGIGRPLGRQDVINHVLTPFSEAYCAQFADGVAYAAEAVEGVMKLGVSKGMNRYNPKRKSK</sequence>
<dbReference type="InterPro" id="IPR018171">
    <property type="entry name" value="Pept_tRNA_hydro_CS"/>
</dbReference>
<feature type="active site" description="Proton acceptor" evidence="8">
    <location>
        <position position="17"/>
    </location>
</feature>
<keyword evidence="2 8" id="KW-0820">tRNA-binding</keyword>
<dbReference type="GO" id="GO:0000049">
    <property type="term" value="F:tRNA binding"/>
    <property type="evidence" value="ECO:0007669"/>
    <property type="project" value="UniProtKB-UniRule"/>
</dbReference>
<comment type="caution">
    <text evidence="9">The sequence shown here is derived from an EMBL/GenBank/DDBJ whole genome shotgun (WGS) entry which is preliminary data.</text>
</comment>
<dbReference type="Gene3D" id="3.40.50.1470">
    <property type="entry name" value="Peptidyl-tRNA hydrolase"/>
    <property type="match status" value="1"/>
</dbReference>
<dbReference type="GO" id="GO:0072344">
    <property type="term" value="P:rescue of stalled ribosome"/>
    <property type="evidence" value="ECO:0007669"/>
    <property type="project" value="UniProtKB-UniRule"/>
</dbReference>
<evidence type="ECO:0000256" key="8">
    <source>
        <dbReference type="HAMAP-Rule" id="MF_00083"/>
    </source>
</evidence>
<dbReference type="PANTHER" id="PTHR17224:SF1">
    <property type="entry name" value="PEPTIDYL-TRNA HYDROLASE"/>
    <property type="match status" value="1"/>
</dbReference>
<keyword evidence="3 8" id="KW-0378">Hydrolase</keyword>
<dbReference type="HOGENOM" id="CLU_062456_4_1_9"/>
<dbReference type="EC" id="3.1.1.29" evidence="1 8"/>
<protein>
    <recommendedName>
        <fullName evidence="7 8">Peptidyl-tRNA hydrolase</fullName>
        <shortName evidence="8">Pth</shortName>
        <ecNumber evidence="1 8">3.1.1.29</ecNumber>
    </recommendedName>
</protein>
<dbReference type="Proteomes" id="UP000005481">
    <property type="component" value="Unassembled WGS sequence"/>
</dbReference>
<dbReference type="GO" id="GO:0006515">
    <property type="term" value="P:protein quality control for misfolded or incompletely synthesized proteins"/>
    <property type="evidence" value="ECO:0007669"/>
    <property type="project" value="UniProtKB-UniRule"/>
</dbReference>
<keyword evidence="10" id="KW-1185">Reference proteome</keyword>
<keyword evidence="4 8" id="KW-0694">RNA-binding</keyword>
<feature type="binding site" evidence="8">
    <location>
        <position position="12"/>
    </location>
    <ligand>
        <name>tRNA</name>
        <dbReference type="ChEBI" id="CHEBI:17843"/>
    </ligand>
</feature>
<evidence type="ECO:0000256" key="6">
    <source>
        <dbReference type="ARBA" id="ARBA00048707"/>
    </source>
</evidence>
<dbReference type="STRING" id="861450.HMPREF0080_01691"/>
<dbReference type="AlphaFoldDB" id="G9YJ47"/>
<evidence type="ECO:0000313" key="9">
    <source>
        <dbReference type="EMBL" id="EHM39091.1"/>
    </source>
</evidence>
<dbReference type="PROSITE" id="PS01196">
    <property type="entry name" value="PEPT_TRNA_HYDROL_2"/>
    <property type="match status" value="1"/>
</dbReference>
<dbReference type="eggNOG" id="COG0193">
    <property type="taxonomic scope" value="Bacteria"/>
</dbReference>
<dbReference type="NCBIfam" id="TIGR00447">
    <property type="entry name" value="pth"/>
    <property type="match status" value="1"/>
</dbReference>